<feature type="transmembrane region" description="Helical" evidence="6">
    <location>
        <begin position="291"/>
        <end position="309"/>
    </location>
</feature>
<feature type="transmembrane region" description="Helical" evidence="6">
    <location>
        <begin position="35"/>
        <end position="62"/>
    </location>
</feature>
<gene>
    <name evidence="7" type="ORF">RVY80_00275</name>
</gene>
<accession>A0ABU3Z5V8</accession>
<feature type="transmembrane region" description="Helical" evidence="6">
    <location>
        <begin position="321"/>
        <end position="344"/>
    </location>
</feature>
<name>A0ABU3Z5V8_9FIRM</name>
<keyword evidence="4 6" id="KW-1133">Transmembrane helix</keyword>
<keyword evidence="8" id="KW-1185">Reference proteome</keyword>
<evidence type="ECO:0000256" key="1">
    <source>
        <dbReference type="ARBA" id="ARBA00004141"/>
    </source>
</evidence>
<evidence type="ECO:0000256" key="2">
    <source>
        <dbReference type="ARBA" id="ARBA00007349"/>
    </source>
</evidence>
<proteinExistence type="inferred from homology"/>
<dbReference type="InterPro" id="IPR030676">
    <property type="entry name" value="CitT-rel"/>
</dbReference>
<reference evidence="7 8" key="1">
    <citation type="submission" date="2023-10" db="EMBL/GenBank/DDBJ databases">
        <title>Veillonella sp. nov., isolated from a pig farm feces dump.</title>
        <authorList>
            <person name="Chang Y.-H."/>
        </authorList>
    </citation>
    <scope>NUCLEOTIDE SEQUENCE [LARGE SCALE GENOMIC DNA]</scope>
    <source>
        <strain evidence="7 8">YH-vei2233</strain>
    </source>
</reference>
<dbReference type="NCBIfam" id="TIGR00785">
    <property type="entry name" value="dass"/>
    <property type="match status" value="1"/>
</dbReference>
<feature type="transmembrane region" description="Helical" evidence="6">
    <location>
        <begin position="382"/>
        <end position="406"/>
    </location>
</feature>
<dbReference type="RefSeq" id="WP_295193009.1">
    <property type="nucleotide sequence ID" value="NZ_JAWJZA010000016.1"/>
</dbReference>
<evidence type="ECO:0000256" key="5">
    <source>
        <dbReference type="ARBA" id="ARBA00023136"/>
    </source>
</evidence>
<comment type="subcellular location">
    <subcellularLocation>
        <location evidence="1">Membrane</location>
        <topology evidence="1">Multi-pass membrane protein</topology>
    </subcellularLocation>
</comment>
<comment type="similarity">
    <text evidence="2">Belongs to the SLC13A/DASS transporter (TC 2.A.47) family. DIT1 subfamily.</text>
</comment>
<dbReference type="PIRSF" id="PIRSF002457">
    <property type="entry name" value="DASS"/>
    <property type="match status" value="1"/>
</dbReference>
<feature type="transmembrane region" description="Helical" evidence="6">
    <location>
        <begin position="68"/>
        <end position="92"/>
    </location>
</feature>
<comment type="caution">
    <text evidence="7">The sequence shown here is derived from an EMBL/GenBank/DDBJ whole genome shotgun (WGS) entry which is preliminary data.</text>
</comment>
<protein>
    <submittedName>
        <fullName evidence="7">Anion permease</fullName>
    </submittedName>
</protein>
<evidence type="ECO:0000313" key="8">
    <source>
        <dbReference type="Proteomes" id="UP001272515"/>
    </source>
</evidence>
<organism evidence="7 8">
    <name type="scientific">Veillonella absiana</name>
    <dbReference type="NCBI Taxonomy" id="3079305"/>
    <lineage>
        <taxon>Bacteria</taxon>
        <taxon>Bacillati</taxon>
        <taxon>Bacillota</taxon>
        <taxon>Negativicutes</taxon>
        <taxon>Veillonellales</taxon>
        <taxon>Veillonellaceae</taxon>
        <taxon>Veillonella</taxon>
    </lineage>
</organism>
<keyword evidence="5 6" id="KW-0472">Membrane</keyword>
<feature type="transmembrane region" description="Helical" evidence="6">
    <location>
        <begin position="441"/>
        <end position="461"/>
    </location>
</feature>
<keyword evidence="3 6" id="KW-0812">Transmembrane</keyword>
<dbReference type="PANTHER" id="PTHR42826">
    <property type="entry name" value="DICARBOXYLATE TRANSPORTER 2.1, CHLOROPLASTIC"/>
    <property type="match status" value="1"/>
</dbReference>
<dbReference type="Proteomes" id="UP001272515">
    <property type="component" value="Unassembled WGS sequence"/>
</dbReference>
<evidence type="ECO:0000256" key="3">
    <source>
        <dbReference type="ARBA" id="ARBA00022692"/>
    </source>
</evidence>
<evidence type="ECO:0000256" key="6">
    <source>
        <dbReference type="SAM" id="Phobius"/>
    </source>
</evidence>
<dbReference type="Pfam" id="PF00939">
    <property type="entry name" value="Na_sulph_symp"/>
    <property type="match status" value="1"/>
</dbReference>
<feature type="transmembrane region" description="Helical" evidence="6">
    <location>
        <begin position="350"/>
        <end position="370"/>
    </location>
</feature>
<dbReference type="EMBL" id="JAWJZB010000001">
    <property type="protein sequence ID" value="MDV5087294.1"/>
    <property type="molecule type" value="Genomic_DNA"/>
</dbReference>
<feature type="transmembrane region" description="Helical" evidence="6">
    <location>
        <begin position="267"/>
        <end position="285"/>
    </location>
</feature>
<dbReference type="InterPro" id="IPR001898">
    <property type="entry name" value="SLC13A/DASS"/>
</dbReference>
<feature type="transmembrane region" description="Helical" evidence="6">
    <location>
        <begin position="219"/>
        <end position="237"/>
    </location>
</feature>
<evidence type="ECO:0000313" key="7">
    <source>
        <dbReference type="EMBL" id="MDV5087294.1"/>
    </source>
</evidence>
<feature type="transmembrane region" description="Helical" evidence="6">
    <location>
        <begin position="6"/>
        <end position="23"/>
    </location>
</feature>
<evidence type="ECO:0000256" key="4">
    <source>
        <dbReference type="ARBA" id="ARBA00022989"/>
    </source>
</evidence>
<sequence length="467" mass="50200">MKNKLIAWLIPIILGVAIWFMPIPEGVKPEAWHLFAIFVATIIAFITGPASMGTLSILAIVLTSLTGVLKIGVALSGFANSTIWLIVAAFLLSRGFINTGLGQRIAYILIKLFGKSPIRLAYTLLVSDLILAPATPSNTARTGGVVYPITRSLASAFGSEPDGTRRKIGAYLVQVISQTSGVTSAMFMTSNAPNPMIVSLVAASFGIAMSWGGWAIAGLVPGIVSLLLIPIVLYKLYPPEITDTRMAQDHAEKELEKMGPFSFGEKIMLIVFIGCLVLWATGTITKIDATTVALLGVVVLLLTGVISWSDVKKEQGAWDTLVWMGTLIALATQLSKLGFIPWLADVTGAALGGVSWVPALVILFLIYYYIHYMFASLSAHAAALYIAFTTVAIGCGAPVMLTLYLFAFANGLFLPLTHYASGPAPILFGSGYVSQPEWWKLGFIFSVIYILVWGSIGSIWWKVLGLW</sequence>